<keyword evidence="2 4" id="KW-0808">Transferase</keyword>
<name>A0A6N7XNF1_9ACTN</name>
<organism evidence="4 5">
    <name type="scientific">Olsenella porci</name>
    <dbReference type="NCBI Taxonomy" id="2652279"/>
    <lineage>
        <taxon>Bacteria</taxon>
        <taxon>Bacillati</taxon>
        <taxon>Actinomycetota</taxon>
        <taxon>Coriobacteriia</taxon>
        <taxon>Coriobacteriales</taxon>
        <taxon>Atopobiaceae</taxon>
        <taxon>Olsenella</taxon>
    </lineage>
</organism>
<dbReference type="InterPro" id="IPR001173">
    <property type="entry name" value="Glyco_trans_2-like"/>
</dbReference>
<dbReference type="AlphaFoldDB" id="A0A6N7XNF1"/>
<feature type="domain" description="Glycosyltransferase 2-like" evidence="3">
    <location>
        <begin position="11"/>
        <end position="140"/>
    </location>
</feature>
<evidence type="ECO:0000313" key="4">
    <source>
        <dbReference type="EMBL" id="MST71595.1"/>
    </source>
</evidence>
<evidence type="ECO:0000313" key="5">
    <source>
        <dbReference type="Proteomes" id="UP000469325"/>
    </source>
</evidence>
<dbReference type="RefSeq" id="WP_154433364.1">
    <property type="nucleotide sequence ID" value="NZ_VUNC01000001.1"/>
</dbReference>
<evidence type="ECO:0000259" key="3">
    <source>
        <dbReference type="Pfam" id="PF00535"/>
    </source>
</evidence>
<reference evidence="4 5" key="1">
    <citation type="submission" date="2019-08" db="EMBL/GenBank/DDBJ databases">
        <title>In-depth cultivation of the pig gut microbiome towards novel bacterial diversity and tailored functional studies.</title>
        <authorList>
            <person name="Wylensek D."/>
            <person name="Hitch T.C.A."/>
            <person name="Clavel T."/>
        </authorList>
    </citation>
    <scope>NUCLEOTIDE SEQUENCE [LARGE SCALE GENOMIC DNA]</scope>
    <source>
        <strain evidence="4 5">CA-Schmier-601-WT-1</strain>
    </source>
</reference>
<dbReference type="Proteomes" id="UP000469325">
    <property type="component" value="Unassembled WGS sequence"/>
</dbReference>
<protein>
    <submittedName>
        <fullName evidence="4">Glycosyltransferase family 2 protein</fullName>
    </submittedName>
</protein>
<accession>A0A6N7XNF1</accession>
<comment type="caution">
    <text evidence="4">The sequence shown here is derived from an EMBL/GenBank/DDBJ whole genome shotgun (WGS) entry which is preliminary data.</text>
</comment>
<dbReference type="EMBL" id="VUNC01000001">
    <property type="protein sequence ID" value="MST71595.1"/>
    <property type="molecule type" value="Genomic_DNA"/>
</dbReference>
<evidence type="ECO:0000256" key="2">
    <source>
        <dbReference type="ARBA" id="ARBA00022679"/>
    </source>
</evidence>
<dbReference type="SUPFAM" id="SSF53448">
    <property type="entry name" value="Nucleotide-diphospho-sugar transferases"/>
    <property type="match status" value="1"/>
</dbReference>
<keyword evidence="5" id="KW-1185">Reference proteome</keyword>
<keyword evidence="1" id="KW-0328">Glycosyltransferase</keyword>
<dbReference type="Pfam" id="PF00535">
    <property type="entry name" value="Glycos_transf_2"/>
    <property type="match status" value="1"/>
</dbReference>
<dbReference type="GO" id="GO:0016757">
    <property type="term" value="F:glycosyltransferase activity"/>
    <property type="evidence" value="ECO:0007669"/>
    <property type="project" value="UniProtKB-KW"/>
</dbReference>
<evidence type="ECO:0000256" key="1">
    <source>
        <dbReference type="ARBA" id="ARBA00022676"/>
    </source>
</evidence>
<dbReference type="CDD" id="cd00761">
    <property type="entry name" value="Glyco_tranf_GTA_type"/>
    <property type="match status" value="1"/>
</dbReference>
<gene>
    <name evidence="4" type="ORF">FYJ68_00435</name>
</gene>
<sequence>MAQEAEGKRVSVVVPCYKSEAYLPKCLDSLVAQTMDDYEVICVNDGSPDGCERIMHEYADRYPDLVRCVSRENGGLWNARWSGIDVARGEYVGFLDSDDWVDPTFVRDLYEAARRNDADIAVCGFKRTDLATGRVISDEMGQPRQDILLEDDPGMLLGVNSAAWNKLYRASILRNMRRLSKPPSTLEDVMFNLLAYLESQGRVTFTGTSPVHYMVHADSMINTMTLSQLDEVRACLLEIRGDYLGDEADRDMMRMLDATAFLHVGVAMSTRLAATPGVNIGKVVEETTDYLDRNFPTWRHSPYLSHAYARDTGSSGIRRLAIAHDFWLAHLMAPFLSAYNLVTAHLGIDIKW</sequence>
<dbReference type="PANTHER" id="PTHR22916">
    <property type="entry name" value="GLYCOSYLTRANSFERASE"/>
    <property type="match status" value="1"/>
</dbReference>
<dbReference type="InterPro" id="IPR029044">
    <property type="entry name" value="Nucleotide-diphossugar_trans"/>
</dbReference>
<dbReference type="Gene3D" id="3.90.550.10">
    <property type="entry name" value="Spore Coat Polysaccharide Biosynthesis Protein SpsA, Chain A"/>
    <property type="match status" value="1"/>
</dbReference>
<dbReference type="PANTHER" id="PTHR22916:SF51">
    <property type="entry name" value="GLYCOSYLTRANSFERASE EPSH-RELATED"/>
    <property type="match status" value="1"/>
</dbReference>
<proteinExistence type="predicted"/>